<accession>A0ABN1T714</accession>
<evidence type="ECO:0000313" key="1">
    <source>
        <dbReference type="EMBL" id="GAA1016898.1"/>
    </source>
</evidence>
<sequence>MSKADDVKSLVQQVLDEMLAAQQQPARKNVERLRRVHPDDSPQDLIRRLVLQQDF</sequence>
<comment type="caution">
    <text evidence="1">The sequence shown here is derived from an EMBL/GenBank/DDBJ whole genome shotgun (WGS) entry which is preliminary data.</text>
</comment>
<evidence type="ECO:0000313" key="2">
    <source>
        <dbReference type="Proteomes" id="UP001501072"/>
    </source>
</evidence>
<keyword evidence="2" id="KW-1185">Reference proteome</keyword>
<reference evidence="1 2" key="1">
    <citation type="journal article" date="2019" name="Int. J. Syst. Evol. Microbiol.">
        <title>The Global Catalogue of Microorganisms (GCM) 10K type strain sequencing project: providing services to taxonomists for standard genome sequencing and annotation.</title>
        <authorList>
            <consortium name="The Broad Institute Genomics Platform"/>
            <consortium name="The Broad Institute Genome Sequencing Center for Infectious Disease"/>
            <person name="Wu L."/>
            <person name="Ma J."/>
        </authorList>
    </citation>
    <scope>NUCLEOTIDE SEQUENCE [LARGE SCALE GENOMIC DNA]</scope>
    <source>
        <strain evidence="1 2">JCM 11269</strain>
    </source>
</reference>
<proteinExistence type="predicted"/>
<gene>
    <name evidence="1" type="ORF">GCM10009564_53450</name>
</gene>
<protein>
    <submittedName>
        <fullName evidence="1">Uncharacterized protein</fullName>
    </submittedName>
</protein>
<name>A0ABN1T714_9ACTN</name>
<organism evidence="1 2">
    <name type="scientific">Streptomyces thermogriseus</name>
    <dbReference type="NCBI Taxonomy" id="75292"/>
    <lineage>
        <taxon>Bacteria</taxon>
        <taxon>Bacillati</taxon>
        <taxon>Actinomycetota</taxon>
        <taxon>Actinomycetes</taxon>
        <taxon>Kitasatosporales</taxon>
        <taxon>Streptomycetaceae</taxon>
        <taxon>Streptomyces</taxon>
    </lineage>
</organism>
<dbReference type="EMBL" id="BAAAHU010000093">
    <property type="protein sequence ID" value="GAA1016898.1"/>
    <property type="molecule type" value="Genomic_DNA"/>
</dbReference>
<dbReference type="RefSeq" id="WP_346074399.1">
    <property type="nucleotide sequence ID" value="NZ_BAAAHU010000093.1"/>
</dbReference>
<dbReference type="Proteomes" id="UP001501072">
    <property type="component" value="Unassembled WGS sequence"/>
</dbReference>